<dbReference type="STRING" id="1802312.A3C06_03015"/>
<name>A0A1G2MTY3_9BACT</name>
<dbReference type="InterPro" id="IPR013785">
    <property type="entry name" value="Aldolase_TIM"/>
</dbReference>
<dbReference type="GO" id="GO:0006207">
    <property type="term" value="P:'de novo' pyrimidine nucleobase biosynthetic process"/>
    <property type="evidence" value="ECO:0007669"/>
    <property type="project" value="UniProtKB-UniRule"/>
</dbReference>
<dbReference type="Gene3D" id="3.20.20.70">
    <property type="entry name" value="Aldolase class I"/>
    <property type="match status" value="1"/>
</dbReference>
<keyword evidence="7" id="KW-0472">Membrane</keyword>
<proteinExistence type="predicted"/>
<evidence type="ECO:0000256" key="1">
    <source>
        <dbReference type="ARBA" id="ARBA00001917"/>
    </source>
</evidence>
<dbReference type="PANTHER" id="PTHR48109:SF4">
    <property type="entry name" value="DIHYDROOROTATE DEHYDROGENASE (QUINONE), MITOCHONDRIAL"/>
    <property type="match status" value="1"/>
</dbReference>
<evidence type="ECO:0000313" key="11">
    <source>
        <dbReference type="Proteomes" id="UP000177565"/>
    </source>
</evidence>
<feature type="domain" description="Dihydroorotate dehydrogenase catalytic" evidence="9">
    <location>
        <begin position="64"/>
        <end position="357"/>
    </location>
</feature>
<dbReference type="GO" id="GO:0106430">
    <property type="term" value="F:dihydroorotate dehydrogenase (quinone) activity"/>
    <property type="evidence" value="ECO:0007669"/>
    <property type="project" value="UniProtKB-EC"/>
</dbReference>
<dbReference type="EMBL" id="MHRQ01000020">
    <property type="protein sequence ID" value="OHA26522.1"/>
    <property type="molecule type" value="Genomic_DNA"/>
</dbReference>
<dbReference type="InterPro" id="IPR005719">
    <property type="entry name" value="Dihydroorotate_DH_2"/>
</dbReference>
<evidence type="ECO:0000256" key="5">
    <source>
        <dbReference type="ARBA" id="ARBA00022975"/>
    </source>
</evidence>
<comment type="caution">
    <text evidence="10">The sequence shown here is derived from an EMBL/GenBank/DDBJ whole genome shotgun (WGS) entry which is preliminary data.</text>
</comment>
<evidence type="ECO:0000259" key="9">
    <source>
        <dbReference type="Pfam" id="PF01180"/>
    </source>
</evidence>
<reference evidence="10 11" key="1">
    <citation type="journal article" date="2016" name="Nat. Commun.">
        <title>Thousands of microbial genomes shed light on interconnected biogeochemical processes in an aquifer system.</title>
        <authorList>
            <person name="Anantharaman K."/>
            <person name="Brown C.T."/>
            <person name="Hug L.A."/>
            <person name="Sharon I."/>
            <person name="Castelle C.J."/>
            <person name="Probst A.J."/>
            <person name="Thomas B.C."/>
            <person name="Singh A."/>
            <person name="Wilkins M.J."/>
            <person name="Karaoz U."/>
            <person name="Brodie E.L."/>
            <person name="Williams K.H."/>
            <person name="Hubbard S.S."/>
            <person name="Banfield J.F."/>
        </authorList>
    </citation>
    <scope>NUCLEOTIDE SEQUENCE [LARGE SCALE GENOMIC DNA]</scope>
</reference>
<sequence length="377" mass="42119">MKNILFAFRDTILAFCYRAFARPIFFRIDPEVVHDMTVRFGAFLGERRITRCIVRSLFSYEHPMLEQTIRGVHFQNPLGLAAGFDKDAYLTSVMGAVGFGFEEIGSVTGEACEGNPKPRLWRMQKSEGLVVHYGLKSQGSQKVSERLRMKTFSIPVGISIARTNSQDTIETEAGIQDYLKVYQAFSDSGDYYTINISCPNVFGGQPFTDAPRLARLLDAIDALPKKKPIFIKLSPDLSEKEIDGILIVASTHKIDGFVCTNLTKERKGNECILDKNIPNEGGMSGKVVSEKSDRLIRYIYRKSRGVYDIIGCGGVFSADDAYRKIKLGASLIELITGMVYEGPQVISEINRGLVRLLVKDGYRHISEAVGVENRFSH</sequence>
<dbReference type="EC" id="1.3.5.2" evidence="8"/>
<dbReference type="PANTHER" id="PTHR48109">
    <property type="entry name" value="DIHYDROOROTATE DEHYDROGENASE (QUINONE), MITOCHONDRIAL-RELATED"/>
    <property type="match status" value="1"/>
</dbReference>
<evidence type="ECO:0000256" key="6">
    <source>
        <dbReference type="ARBA" id="ARBA00023002"/>
    </source>
</evidence>
<dbReference type="InterPro" id="IPR005720">
    <property type="entry name" value="Dihydroorotate_DH_cat"/>
</dbReference>
<dbReference type="GO" id="GO:0005886">
    <property type="term" value="C:plasma membrane"/>
    <property type="evidence" value="ECO:0007669"/>
    <property type="project" value="TreeGrafter"/>
</dbReference>
<comment type="pathway">
    <text evidence="2">Pyrimidine metabolism; UMP biosynthesis via de novo pathway.</text>
</comment>
<keyword evidence="3" id="KW-0285">Flavoprotein</keyword>
<gene>
    <name evidence="10" type="ORF">A3C06_03015</name>
</gene>
<dbReference type="AlphaFoldDB" id="A0A1G2MTY3"/>
<evidence type="ECO:0000256" key="7">
    <source>
        <dbReference type="ARBA" id="ARBA00023136"/>
    </source>
</evidence>
<evidence type="ECO:0000313" key="10">
    <source>
        <dbReference type="EMBL" id="OHA26522.1"/>
    </source>
</evidence>
<dbReference type="CDD" id="cd04738">
    <property type="entry name" value="DHOD_2_like"/>
    <property type="match status" value="1"/>
</dbReference>
<dbReference type="GO" id="GO:0009220">
    <property type="term" value="P:pyrimidine ribonucleotide biosynthetic process"/>
    <property type="evidence" value="ECO:0007669"/>
    <property type="project" value="UniProtKB-UniRule"/>
</dbReference>
<evidence type="ECO:0000256" key="8">
    <source>
        <dbReference type="NCBIfam" id="TIGR01036"/>
    </source>
</evidence>
<dbReference type="InterPro" id="IPR050074">
    <property type="entry name" value="DHO_dehydrogenase"/>
</dbReference>
<keyword evidence="5" id="KW-0665">Pyrimidine biosynthesis</keyword>
<evidence type="ECO:0000256" key="2">
    <source>
        <dbReference type="ARBA" id="ARBA00004725"/>
    </source>
</evidence>
<organism evidence="10 11">
    <name type="scientific">Candidatus Taylorbacteria bacterium RIFCSPHIGHO2_02_FULL_46_13</name>
    <dbReference type="NCBI Taxonomy" id="1802312"/>
    <lineage>
        <taxon>Bacteria</taxon>
        <taxon>Candidatus Tayloriibacteriota</taxon>
    </lineage>
</organism>
<dbReference type="Proteomes" id="UP000177565">
    <property type="component" value="Unassembled WGS sequence"/>
</dbReference>
<dbReference type="NCBIfam" id="NF003652">
    <property type="entry name" value="PRK05286.2-5"/>
    <property type="match status" value="1"/>
</dbReference>
<accession>A0A1G2MTY3</accession>
<dbReference type="SUPFAM" id="SSF51395">
    <property type="entry name" value="FMN-linked oxidoreductases"/>
    <property type="match status" value="1"/>
</dbReference>
<dbReference type="GO" id="GO:0005737">
    <property type="term" value="C:cytoplasm"/>
    <property type="evidence" value="ECO:0007669"/>
    <property type="project" value="InterPro"/>
</dbReference>
<evidence type="ECO:0000256" key="4">
    <source>
        <dbReference type="ARBA" id="ARBA00022643"/>
    </source>
</evidence>
<protein>
    <recommendedName>
        <fullName evidence="8">Dihydroorotate dehydrogenase (quinone)</fullName>
        <ecNumber evidence="8">1.3.5.2</ecNumber>
    </recommendedName>
</protein>
<keyword evidence="4" id="KW-0288">FMN</keyword>
<dbReference type="NCBIfam" id="TIGR01036">
    <property type="entry name" value="pyrD_sub2"/>
    <property type="match status" value="1"/>
</dbReference>
<comment type="cofactor">
    <cofactor evidence="1">
        <name>FMN</name>
        <dbReference type="ChEBI" id="CHEBI:58210"/>
    </cofactor>
</comment>
<dbReference type="Pfam" id="PF01180">
    <property type="entry name" value="DHO_dh"/>
    <property type="match status" value="1"/>
</dbReference>
<keyword evidence="6" id="KW-0560">Oxidoreductase</keyword>
<evidence type="ECO:0000256" key="3">
    <source>
        <dbReference type="ARBA" id="ARBA00022630"/>
    </source>
</evidence>